<dbReference type="InterPro" id="IPR040921">
    <property type="entry name" value="Peptidase_S66C"/>
</dbReference>
<dbReference type="InterPro" id="IPR027461">
    <property type="entry name" value="Carboxypeptidase_A_C_sf"/>
</dbReference>
<dbReference type="EMBL" id="DSTK01000033">
    <property type="protein sequence ID" value="HFK97737.1"/>
    <property type="molecule type" value="Genomic_DNA"/>
</dbReference>
<comment type="caution">
    <text evidence="9">The sequence shown here is derived from an EMBL/GenBank/DDBJ whole genome shotgun (WGS) entry which is preliminary data.</text>
</comment>
<comment type="similarity">
    <text evidence="1">Belongs to the peptidase S66 family.</text>
</comment>
<dbReference type="GO" id="GO:0006508">
    <property type="term" value="P:proteolysis"/>
    <property type="evidence" value="ECO:0007669"/>
    <property type="project" value="UniProtKB-KW"/>
</dbReference>
<name>A0A832A513_9BACT</name>
<protein>
    <submittedName>
        <fullName evidence="9">LD-carboxypeptidase</fullName>
    </submittedName>
</protein>
<feature type="active site" description="Charge relay system" evidence="6">
    <location>
        <position position="280"/>
    </location>
</feature>
<keyword evidence="2 9" id="KW-0121">Carboxypeptidase</keyword>
<dbReference type="Pfam" id="PF17676">
    <property type="entry name" value="Peptidase_S66C"/>
    <property type="match status" value="1"/>
</dbReference>
<dbReference type="GO" id="GO:0004180">
    <property type="term" value="F:carboxypeptidase activity"/>
    <property type="evidence" value="ECO:0007669"/>
    <property type="project" value="UniProtKB-KW"/>
</dbReference>
<accession>A0A832A513</accession>
<dbReference type="Pfam" id="PF02016">
    <property type="entry name" value="Peptidase_S66"/>
    <property type="match status" value="1"/>
</dbReference>
<evidence type="ECO:0000256" key="4">
    <source>
        <dbReference type="ARBA" id="ARBA00022801"/>
    </source>
</evidence>
<organism evidence="9">
    <name type="scientific">Desulfacinum infernum</name>
    <dbReference type="NCBI Taxonomy" id="35837"/>
    <lineage>
        <taxon>Bacteria</taxon>
        <taxon>Pseudomonadati</taxon>
        <taxon>Thermodesulfobacteriota</taxon>
        <taxon>Syntrophobacteria</taxon>
        <taxon>Syntrophobacterales</taxon>
        <taxon>Syntrophobacteraceae</taxon>
        <taxon>Desulfacinum</taxon>
    </lineage>
</organism>
<reference evidence="9" key="1">
    <citation type="journal article" date="2020" name="mSystems">
        <title>Genome- and Community-Level Interaction Insights into Carbon Utilization and Element Cycling Functions of Hydrothermarchaeota in Hydrothermal Sediment.</title>
        <authorList>
            <person name="Zhou Z."/>
            <person name="Liu Y."/>
            <person name="Xu W."/>
            <person name="Pan J."/>
            <person name="Luo Z.H."/>
            <person name="Li M."/>
        </authorList>
    </citation>
    <scope>NUCLEOTIDE SEQUENCE [LARGE SCALE GENOMIC DNA]</scope>
    <source>
        <strain evidence="9">SpSt-456</strain>
    </source>
</reference>
<dbReference type="SUPFAM" id="SSF52317">
    <property type="entry name" value="Class I glutamine amidotransferase-like"/>
    <property type="match status" value="1"/>
</dbReference>
<dbReference type="InterPro" id="IPR027478">
    <property type="entry name" value="LdcA_N"/>
</dbReference>
<proteinExistence type="inferred from homology"/>
<keyword evidence="3" id="KW-0645">Protease</keyword>
<sequence>MRGLRFRHAPAARAQAPQRLHPGMTIALSAPAGTFPEGAVAKVSACLEQRGYRVRLGRHVFRRDRYLAGEDALRAQDLWQALEDPTVDAVFCLRGGYGSSRLLTRLPFCDMKGPCKIFLGYSDVTFLHAALGTLAGWITFHGPNAVEWVEHPADCAHTLAFLEGRKAFSWPFEQPQILHDGRASGPLVGGNLTCLTHLLGTPWAPNFHGRLLFLEDKNEAPYRIDRMLVHLALAGVFHAVKAVVCGPFVGCGDPDEIRTLFAEHVLPYGIPVVMDLPFGHDRWNHVLPLGVTYRLDTATQSFQAEEAVFSEP</sequence>
<feature type="active site" description="Nucleophile" evidence="6">
    <location>
        <position position="122"/>
    </location>
</feature>
<dbReference type="AlphaFoldDB" id="A0A832A513"/>
<evidence type="ECO:0000256" key="3">
    <source>
        <dbReference type="ARBA" id="ARBA00022670"/>
    </source>
</evidence>
<evidence type="ECO:0000256" key="1">
    <source>
        <dbReference type="ARBA" id="ARBA00010233"/>
    </source>
</evidence>
<dbReference type="SUPFAM" id="SSF141986">
    <property type="entry name" value="LD-carboxypeptidase A C-terminal domain-like"/>
    <property type="match status" value="1"/>
</dbReference>
<gene>
    <name evidence="9" type="ORF">ENS06_10520</name>
</gene>
<dbReference type="InterPro" id="IPR029062">
    <property type="entry name" value="Class_I_gatase-like"/>
</dbReference>
<evidence type="ECO:0000259" key="8">
    <source>
        <dbReference type="Pfam" id="PF17676"/>
    </source>
</evidence>
<feature type="active site" description="Charge relay system" evidence="6">
    <location>
        <position position="215"/>
    </location>
</feature>
<dbReference type="PANTHER" id="PTHR30237:SF2">
    <property type="entry name" value="MUREIN TETRAPEPTIDE CARBOXYPEPTIDASE"/>
    <property type="match status" value="1"/>
</dbReference>
<dbReference type="GO" id="GO:0008236">
    <property type="term" value="F:serine-type peptidase activity"/>
    <property type="evidence" value="ECO:0007669"/>
    <property type="project" value="UniProtKB-KW"/>
</dbReference>
<dbReference type="InterPro" id="IPR003507">
    <property type="entry name" value="S66_fam"/>
</dbReference>
<feature type="domain" description="LD-carboxypeptidase N-terminal" evidence="7">
    <location>
        <begin position="26"/>
        <end position="142"/>
    </location>
</feature>
<evidence type="ECO:0000256" key="5">
    <source>
        <dbReference type="ARBA" id="ARBA00022825"/>
    </source>
</evidence>
<evidence type="ECO:0000256" key="6">
    <source>
        <dbReference type="PIRSR" id="PIRSR028757-1"/>
    </source>
</evidence>
<dbReference type="PIRSF" id="PIRSF028757">
    <property type="entry name" value="LD-carboxypeptidase"/>
    <property type="match status" value="1"/>
</dbReference>
<dbReference type="Gene3D" id="3.40.50.10740">
    <property type="entry name" value="Class I glutamine amidotransferase-like"/>
    <property type="match status" value="1"/>
</dbReference>
<evidence type="ECO:0000256" key="2">
    <source>
        <dbReference type="ARBA" id="ARBA00022645"/>
    </source>
</evidence>
<dbReference type="PANTHER" id="PTHR30237">
    <property type="entry name" value="MURAMOYLTETRAPEPTIDE CARBOXYPEPTIDASE"/>
    <property type="match status" value="1"/>
</dbReference>
<dbReference type="InterPro" id="IPR040449">
    <property type="entry name" value="Peptidase_S66_N"/>
</dbReference>
<dbReference type="CDD" id="cd07025">
    <property type="entry name" value="Peptidase_S66"/>
    <property type="match status" value="1"/>
</dbReference>
<evidence type="ECO:0000313" key="9">
    <source>
        <dbReference type="EMBL" id="HFK97737.1"/>
    </source>
</evidence>
<keyword evidence="5" id="KW-0720">Serine protease</keyword>
<keyword evidence="4" id="KW-0378">Hydrolase</keyword>
<evidence type="ECO:0000259" key="7">
    <source>
        <dbReference type="Pfam" id="PF02016"/>
    </source>
</evidence>
<dbReference type="Gene3D" id="3.50.30.60">
    <property type="entry name" value="LD-carboxypeptidase A C-terminal domain-like"/>
    <property type="match status" value="1"/>
</dbReference>
<feature type="domain" description="LD-carboxypeptidase C-terminal" evidence="8">
    <location>
        <begin position="184"/>
        <end position="295"/>
    </location>
</feature>